<dbReference type="Proteomes" id="UP001066276">
    <property type="component" value="Chromosome 9"/>
</dbReference>
<comment type="caution">
    <text evidence="1">The sequence shown here is derived from an EMBL/GenBank/DDBJ whole genome shotgun (WGS) entry which is preliminary data.</text>
</comment>
<accession>A0AAV7N0Q7</accession>
<keyword evidence="2" id="KW-1185">Reference proteome</keyword>
<name>A0AAV7N0Q7_PLEWA</name>
<organism evidence="1 2">
    <name type="scientific">Pleurodeles waltl</name>
    <name type="common">Iberian ribbed newt</name>
    <dbReference type="NCBI Taxonomy" id="8319"/>
    <lineage>
        <taxon>Eukaryota</taxon>
        <taxon>Metazoa</taxon>
        <taxon>Chordata</taxon>
        <taxon>Craniata</taxon>
        <taxon>Vertebrata</taxon>
        <taxon>Euteleostomi</taxon>
        <taxon>Amphibia</taxon>
        <taxon>Batrachia</taxon>
        <taxon>Caudata</taxon>
        <taxon>Salamandroidea</taxon>
        <taxon>Salamandridae</taxon>
        <taxon>Pleurodelinae</taxon>
        <taxon>Pleurodeles</taxon>
    </lineage>
</organism>
<dbReference type="EMBL" id="JANPWB010000013">
    <property type="protein sequence ID" value="KAJ1109181.1"/>
    <property type="molecule type" value="Genomic_DNA"/>
</dbReference>
<proteinExistence type="predicted"/>
<protein>
    <submittedName>
        <fullName evidence="1">Uncharacterized protein</fullName>
    </submittedName>
</protein>
<reference evidence="1" key="1">
    <citation type="journal article" date="2022" name="bioRxiv">
        <title>Sequencing and chromosome-scale assembly of the giantPleurodeles waltlgenome.</title>
        <authorList>
            <person name="Brown T."/>
            <person name="Elewa A."/>
            <person name="Iarovenko S."/>
            <person name="Subramanian E."/>
            <person name="Araus A.J."/>
            <person name="Petzold A."/>
            <person name="Susuki M."/>
            <person name="Suzuki K.-i.T."/>
            <person name="Hayashi T."/>
            <person name="Toyoda A."/>
            <person name="Oliveira C."/>
            <person name="Osipova E."/>
            <person name="Leigh N.D."/>
            <person name="Simon A."/>
            <person name="Yun M.H."/>
        </authorList>
    </citation>
    <scope>NUCLEOTIDE SEQUENCE</scope>
    <source>
        <strain evidence="1">20211129_DDA</strain>
        <tissue evidence="1">Liver</tissue>
    </source>
</reference>
<gene>
    <name evidence="1" type="ORF">NDU88_006545</name>
</gene>
<evidence type="ECO:0000313" key="2">
    <source>
        <dbReference type="Proteomes" id="UP001066276"/>
    </source>
</evidence>
<sequence>MTQHQIWIHTVALSHPRTCQKWGEKVKLERWNSEDVAHHPEDDFRLQFITLACYNKPDDKYLKVKIQHLRMGAAPHLKHSM</sequence>
<evidence type="ECO:0000313" key="1">
    <source>
        <dbReference type="EMBL" id="KAJ1109181.1"/>
    </source>
</evidence>
<dbReference type="AlphaFoldDB" id="A0AAV7N0Q7"/>